<accession>A0A6J3KU50</accession>
<feature type="region of interest" description="Disordered" evidence="1">
    <location>
        <begin position="1"/>
        <end position="168"/>
    </location>
</feature>
<proteinExistence type="predicted"/>
<keyword evidence="2" id="KW-1185">Reference proteome</keyword>
<reference evidence="3" key="1">
    <citation type="submission" date="2025-08" db="UniProtKB">
        <authorList>
            <consortium name="RefSeq"/>
        </authorList>
    </citation>
    <scope>IDENTIFICATION</scope>
    <source>
        <tissue evidence="3">Muscle</tissue>
    </source>
</reference>
<dbReference type="GeneID" id="117236641"/>
<evidence type="ECO:0000313" key="3">
    <source>
        <dbReference type="RefSeq" id="XP_033355661.1"/>
    </source>
</evidence>
<feature type="region of interest" description="Disordered" evidence="1">
    <location>
        <begin position="427"/>
        <end position="566"/>
    </location>
</feature>
<organism evidence="2 3">
    <name type="scientific">Bombus vosnesenskii</name>
    <dbReference type="NCBI Taxonomy" id="207650"/>
    <lineage>
        <taxon>Eukaryota</taxon>
        <taxon>Metazoa</taxon>
        <taxon>Ecdysozoa</taxon>
        <taxon>Arthropoda</taxon>
        <taxon>Hexapoda</taxon>
        <taxon>Insecta</taxon>
        <taxon>Pterygota</taxon>
        <taxon>Neoptera</taxon>
        <taxon>Endopterygota</taxon>
        <taxon>Hymenoptera</taxon>
        <taxon>Apocrita</taxon>
        <taxon>Aculeata</taxon>
        <taxon>Apoidea</taxon>
        <taxon>Anthophila</taxon>
        <taxon>Apidae</taxon>
        <taxon>Bombus</taxon>
        <taxon>Pyrobombus</taxon>
    </lineage>
</organism>
<feature type="compositionally biased region" description="Polar residues" evidence="1">
    <location>
        <begin position="442"/>
        <end position="452"/>
    </location>
</feature>
<feature type="compositionally biased region" description="Basic and acidic residues" evidence="1">
    <location>
        <begin position="274"/>
        <end position="302"/>
    </location>
</feature>
<feature type="region of interest" description="Disordered" evidence="1">
    <location>
        <begin position="216"/>
        <end position="302"/>
    </location>
</feature>
<dbReference type="AlphaFoldDB" id="A0A6J3KU50"/>
<feature type="compositionally biased region" description="Basic residues" evidence="1">
    <location>
        <begin position="17"/>
        <end position="26"/>
    </location>
</feature>
<feature type="compositionally biased region" description="Basic and acidic residues" evidence="1">
    <location>
        <begin position="362"/>
        <end position="386"/>
    </location>
</feature>
<feature type="compositionally biased region" description="Basic and acidic residues" evidence="1">
    <location>
        <begin position="427"/>
        <end position="438"/>
    </location>
</feature>
<evidence type="ECO:0000256" key="1">
    <source>
        <dbReference type="SAM" id="MobiDB-lite"/>
    </source>
</evidence>
<sequence length="596" mass="68213">MIGKGERAGPLGTGQRRPSRSPRSQRSRSADVDCLKKYTERRVEERRHTEIPDASKLDPSKWVPLPKNITRIQPALKKAQQSSRDEEKRRSVSSETEESIADSTTDMGTPKKLSPTKEEETTKGAEEKKNDTSSPASYRQTAGRSHSADVSHLKKEKLVEERRHTECSDPRTIATRWLPQINTSRFRYDASPFARISNSCEITKNAATRWMTFVKNPSPCPIPRMNTERKPSATEACHATDGSQLKSVKSESPKWEPLRKFAPMASKTSAESSPRQDKSDSSRDSPTTKRSPDANEQSKRLTQRMRDLYDFKTENEWPKRAINARRGNTWISKSSSEEERTNLSARRNSQDLEFNDRMNMIKLKDTKVQSDHQEPKRPRTPKKDGPHPSTSSDIYNSEYEERLRKFNERLRYSEDLGLAKPKIKERRTYSDDYDEKARRASTRSNTGSSMRSTRTDSIRLTRAEGSIRSVRSTRSEDSPRSRFQAEKKRPSDASTKSRGSYAEVAPVTPTRKESRPSDASYVSVANYSAKRASVDCKSSRQMVELPPRRAFSQTEERPATPVPPIEWNDDRYAAARLKQTSERQNRDSTRYKVYLT</sequence>
<feature type="compositionally biased region" description="Basic and acidic residues" evidence="1">
    <location>
        <begin position="453"/>
        <end position="462"/>
    </location>
</feature>
<feature type="compositionally biased region" description="Polar residues" evidence="1">
    <location>
        <begin position="132"/>
        <end position="144"/>
    </location>
</feature>
<evidence type="ECO:0000313" key="2">
    <source>
        <dbReference type="Proteomes" id="UP000504631"/>
    </source>
</evidence>
<feature type="compositionally biased region" description="Basic and acidic residues" evidence="1">
    <location>
        <begin position="146"/>
        <end position="168"/>
    </location>
</feature>
<feature type="compositionally biased region" description="Basic and acidic residues" evidence="1">
    <location>
        <begin position="577"/>
        <end position="590"/>
    </location>
</feature>
<dbReference type="KEGG" id="bvk:117236641"/>
<feature type="compositionally biased region" description="Basic and acidic residues" evidence="1">
    <location>
        <begin position="248"/>
        <end position="259"/>
    </location>
</feature>
<feature type="region of interest" description="Disordered" evidence="1">
    <location>
        <begin position="333"/>
        <end position="398"/>
    </location>
</feature>
<feature type="compositionally biased region" description="Basic and acidic residues" evidence="1">
    <location>
        <begin position="115"/>
        <end position="131"/>
    </location>
</feature>
<feature type="region of interest" description="Disordered" evidence="1">
    <location>
        <begin position="577"/>
        <end position="596"/>
    </location>
</feature>
<protein>
    <submittedName>
        <fullName evidence="3">Uncharacterized protein LOC117236641</fullName>
    </submittedName>
</protein>
<feature type="compositionally biased region" description="Basic and acidic residues" evidence="1">
    <location>
        <begin position="83"/>
        <end position="92"/>
    </location>
</feature>
<dbReference type="RefSeq" id="XP_033355661.1">
    <property type="nucleotide sequence ID" value="XM_033499770.1"/>
</dbReference>
<feature type="compositionally biased region" description="Basic and acidic residues" evidence="1">
    <location>
        <begin position="473"/>
        <end position="491"/>
    </location>
</feature>
<feature type="compositionally biased region" description="Basic and acidic residues" evidence="1">
    <location>
        <begin position="28"/>
        <end position="59"/>
    </location>
</feature>
<gene>
    <name evidence="3" type="primary">LOC117236641</name>
</gene>
<name>A0A6J3KU50_9HYME</name>
<dbReference type="Proteomes" id="UP000504631">
    <property type="component" value="Unplaced"/>
</dbReference>